<reference evidence="2" key="1">
    <citation type="submission" date="2019-06" db="EMBL/GenBank/DDBJ databases">
        <authorList>
            <person name="Gan P."/>
            <person name="Shirasu K."/>
        </authorList>
    </citation>
    <scope>NUCLEOTIDE SEQUENCE [LARGE SCALE GENOMIC DNA]</scope>
    <source>
        <strain evidence="2">CAD2</strain>
    </source>
</reference>
<proteinExistence type="predicted"/>
<feature type="compositionally biased region" description="Polar residues" evidence="1">
    <location>
        <begin position="63"/>
        <end position="81"/>
    </location>
</feature>
<dbReference type="AlphaFoldDB" id="A0A9P5K8R8"/>
<dbReference type="PANTHER" id="PTHR38797">
    <property type="entry name" value="NUCLEAR PORE COMPLEX PROTEIN NUP85-RELATED"/>
    <property type="match status" value="1"/>
</dbReference>
<dbReference type="PANTHER" id="PTHR38797:SF4">
    <property type="entry name" value="NUCLEAR PORE COMPLEX PROTEIN NUP85"/>
    <property type="match status" value="1"/>
</dbReference>
<name>A0A9P5K8R8_COLSI</name>
<gene>
    <name evidence="2" type="ORF">CGCSCA2_v002556</name>
</gene>
<dbReference type="Proteomes" id="UP000711996">
    <property type="component" value="Unassembled WGS sequence"/>
</dbReference>
<dbReference type="InterPro" id="IPR022085">
    <property type="entry name" value="OpdG"/>
</dbReference>
<accession>A0A9P5K8R8</accession>
<organism evidence="2 3">
    <name type="scientific">Colletotrichum siamense</name>
    <name type="common">Anthracnose fungus</name>
    <dbReference type="NCBI Taxonomy" id="690259"/>
    <lineage>
        <taxon>Eukaryota</taxon>
        <taxon>Fungi</taxon>
        <taxon>Dikarya</taxon>
        <taxon>Ascomycota</taxon>
        <taxon>Pezizomycotina</taxon>
        <taxon>Sordariomycetes</taxon>
        <taxon>Hypocreomycetidae</taxon>
        <taxon>Glomerellales</taxon>
        <taxon>Glomerellaceae</taxon>
        <taxon>Colletotrichum</taxon>
        <taxon>Colletotrichum gloeosporioides species complex</taxon>
    </lineage>
</organism>
<protein>
    <submittedName>
        <fullName evidence="2">Uncharacterized protein</fullName>
    </submittedName>
</protein>
<feature type="region of interest" description="Disordered" evidence="1">
    <location>
        <begin position="1"/>
        <end position="109"/>
    </location>
</feature>
<dbReference type="Pfam" id="PF12311">
    <property type="entry name" value="DUF3632"/>
    <property type="match status" value="1"/>
</dbReference>
<evidence type="ECO:0000313" key="2">
    <source>
        <dbReference type="EMBL" id="KAF4863833.1"/>
    </source>
</evidence>
<dbReference type="EMBL" id="QPMT01000005">
    <property type="protein sequence ID" value="KAF4863833.1"/>
    <property type="molecule type" value="Genomic_DNA"/>
</dbReference>
<sequence>MNSEIGPPTDVAPEIALESVEKPTIEPATEPMTDPSPESKTGNETDLRGTLTDMAIEPEANDGSRQPTRSDLGSTPEASTNPPSAAQIALPPSPSPPTGFPHSDDFHGVLVPVDRSSTTKASYGDFGFPETIENPLGVDYSKNINIDPTAGSSDRTESQFCKDLETAAPGLSLDRCGTPDLATEASVVVTENSAAALSDISDDDASYHTAPYYLSYDDTNDSTDDGFDYFEGPYPDTVYRIKKFQNRDFSEQQRDIISALDLSLQRDVPDAAERAAEKIDSLCPPSDQKVEVQDWLWMLWETVIDVVRFGQCYAVGYYIDQMFAILVCLQKRAHGYVKIEGVERRLWQDLPMFSYCMDAYLSDPTRGCSELDITESHRWTSLNELAARCLGSGIAGPYHHALDAMRSNLEEELSSDRWVLSTRMDVAELWIRHARKPILTWALENAGRTDPPKEDSMDYEESGPLYHGPPMMCLQRWGFWIERLEQLSKKDLETMDLEPWDFHRDARRAAESLKQVEKEMGHTLSV</sequence>
<dbReference type="InterPro" id="IPR053204">
    <property type="entry name" value="Oxopyrrolidines_Biosynth-assoc"/>
</dbReference>
<evidence type="ECO:0000256" key="1">
    <source>
        <dbReference type="SAM" id="MobiDB-lite"/>
    </source>
</evidence>
<evidence type="ECO:0000313" key="3">
    <source>
        <dbReference type="Proteomes" id="UP000711996"/>
    </source>
</evidence>
<dbReference type="OrthoDB" id="3350591at2759"/>
<comment type="caution">
    <text evidence="2">The sequence shown here is derived from an EMBL/GenBank/DDBJ whole genome shotgun (WGS) entry which is preliminary data.</text>
</comment>
<keyword evidence="3" id="KW-1185">Reference proteome</keyword>